<dbReference type="InterPro" id="IPR050490">
    <property type="entry name" value="Bact_solute-bd_prot1"/>
</dbReference>
<keyword evidence="2" id="KW-0813">Transport</keyword>
<proteinExistence type="inferred from homology"/>
<accession>A0ABV6VNU0</accession>
<keyword evidence="6" id="KW-1185">Reference proteome</keyword>
<feature type="compositionally biased region" description="Low complexity" evidence="4">
    <location>
        <begin position="1"/>
        <end position="19"/>
    </location>
</feature>
<dbReference type="RefSeq" id="WP_380530939.1">
    <property type="nucleotide sequence ID" value="NZ_JBHFAB010000001.1"/>
</dbReference>
<dbReference type="PROSITE" id="PS01037">
    <property type="entry name" value="SBP_BACTERIAL_1"/>
    <property type="match status" value="1"/>
</dbReference>
<organism evidence="5 6">
    <name type="scientific">Streptacidiphilus cavernicola</name>
    <dbReference type="NCBI Taxonomy" id="3342716"/>
    <lineage>
        <taxon>Bacteria</taxon>
        <taxon>Bacillati</taxon>
        <taxon>Actinomycetota</taxon>
        <taxon>Actinomycetes</taxon>
        <taxon>Kitasatosporales</taxon>
        <taxon>Streptomycetaceae</taxon>
        <taxon>Streptacidiphilus</taxon>
    </lineage>
</organism>
<dbReference type="InterPro" id="IPR006059">
    <property type="entry name" value="SBP"/>
</dbReference>
<dbReference type="Gene3D" id="3.40.190.10">
    <property type="entry name" value="Periplasmic binding protein-like II"/>
    <property type="match status" value="2"/>
</dbReference>
<dbReference type="PANTHER" id="PTHR43649">
    <property type="entry name" value="ARABINOSE-BINDING PROTEIN-RELATED"/>
    <property type="match status" value="1"/>
</dbReference>
<evidence type="ECO:0000256" key="3">
    <source>
        <dbReference type="ARBA" id="ARBA00022729"/>
    </source>
</evidence>
<name>A0ABV6VNU0_9ACTN</name>
<dbReference type="EMBL" id="JBHFAB010000001">
    <property type="protein sequence ID" value="MFC1415373.1"/>
    <property type="molecule type" value="Genomic_DNA"/>
</dbReference>
<dbReference type="Proteomes" id="UP001592531">
    <property type="component" value="Unassembled WGS sequence"/>
</dbReference>
<dbReference type="InterPro" id="IPR006061">
    <property type="entry name" value="SBP_1_CS"/>
</dbReference>
<comment type="caution">
    <text evidence="5">The sequence shown here is derived from an EMBL/GenBank/DDBJ whole genome shotgun (WGS) entry which is preliminary data.</text>
</comment>
<dbReference type="PANTHER" id="PTHR43649:SF30">
    <property type="entry name" value="ABC TRANSPORTER SUBSTRATE-BINDING PROTEIN"/>
    <property type="match status" value="1"/>
</dbReference>
<evidence type="ECO:0000256" key="4">
    <source>
        <dbReference type="SAM" id="MobiDB-lite"/>
    </source>
</evidence>
<dbReference type="Pfam" id="PF01547">
    <property type="entry name" value="SBP_bac_1"/>
    <property type="match status" value="1"/>
</dbReference>
<feature type="region of interest" description="Disordered" evidence="4">
    <location>
        <begin position="1"/>
        <end position="21"/>
    </location>
</feature>
<comment type="similarity">
    <text evidence="1">Belongs to the bacterial solute-binding protein 1 family.</text>
</comment>
<protein>
    <submittedName>
        <fullName evidence="5">Extracellular solute-binding protein</fullName>
    </submittedName>
</protein>
<dbReference type="SUPFAM" id="SSF53850">
    <property type="entry name" value="Periplasmic binding protein-like II"/>
    <property type="match status" value="1"/>
</dbReference>
<keyword evidence="3" id="KW-0732">Signal</keyword>
<evidence type="ECO:0000256" key="1">
    <source>
        <dbReference type="ARBA" id="ARBA00008520"/>
    </source>
</evidence>
<evidence type="ECO:0000313" key="5">
    <source>
        <dbReference type="EMBL" id="MFC1415373.1"/>
    </source>
</evidence>
<reference evidence="5 6" key="1">
    <citation type="submission" date="2024-09" db="EMBL/GenBank/DDBJ databases">
        <authorList>
            <person name="Lee S.D."/>
        </authorList>
    </citation>
    <scope>NUCLEOTIDE SEQUENCE [LARGE SCALE GENOMIC DNA]</scope>
    <source>
        <strain evidence="5 6">N8-3</strain>
    </source>
</reference>
<sequence>MALTACGSSSSSSSTDKASGGAGGAVTLKLVAADYGTAGTANSSQSYWQGIADAFHKANPTITVDVQTIDWNDWTTKTTTMLQNKQYPDIMEGDAPQSFAADGLLYPLSDVMSASTIGNLIPSFAKQENGTDGVAYGAPFTTSTRALFYNKKIFTEAGIASPPQTWADIQTDAAKIKALGKGYIGYGLPLGSEEPQGESYMWMLGNGGGYVDGSGNYTLNSAANVGTFTFLKGLIAAGATEPSPATTNRQQMWDAFSSGQVGMVGGSGALLPDIQKNAKLTASDYATVAMPGKSGPLTTPLGVHDDITAFKANNHAAQIKKFLDFAYSDQYQQQFSKEYDLLPATTSASKALAAADPVQAAFINNIATSVGYPTNANWNTVLAKLKTTLGTTVTGNPSSVLGSLQSFAKSATS</sequence>
<evidence type="ECO:0000256" key="2">
    <source>
        <dbReference type="ARBA" id="ARBA00022448"/>
    </source>
</evidence>
<evidence type="ECO:0000313" key="6">
    <source>
        <dbReference type="Proteomes" id="UP001592531"/>
    </source>
</evidence>
<gene>
    <name evidence="5" type="ORF">ACEZDE_01740</name>
</gene>